<accession>A0A9E2L074</accession>
<dbReference type="Gene3D" id="3.40.50.2300">
    <property type="match status" value="1"/>
</dbReference>
<dbReference type="InterPro" id="IPR001789">
    <property type="entry name" value="Sig_transdc_resp-reg_receiver"/>
</dbReference>
<dbReference type="SMART" id="SM00448">
    <property type="entry name" value="REC"/>
    <property type="match status" value="1"/>
</dbReference>
<name>A0A9E2L074_9FUSO</name>
<organism evidence="4 5">
    <name type="scientific">Candidatus Fusobacterium pullicola</name>
    <dbReference type="NCBI Taxonomy" id="2838601"/>
    <lineage>
        <taxon>Bacteria</taxon>
        <taxon>Fusobacteriati</taxon>
        <taxon>Fusobacteriota</taxon>
        <taxon>Fusobacteriia</taxon>
        <taxon>Fusobacteriales</taxon>
        <taxon>Fusobacteriaceae</taxon>
        <taxon>Fusobacterium</taxon>
    </lineage>
</organism>
<dbReference type="CDD" id="cd00077">
    <property type="entry name" value="HDc"/>
    <property type="match status" value="1"/>
</dbReference>
<feature type="modified residue" description="4-aspartylphosphate" evidence="1">
    <location>
        <position position="56"/>
    </location>
</feature>
<evidence type="ECO:0000313" key="4">
    <source>
        <dbReference type="EMBL" id="MBU3843149.1"/>
    </source>
</evidence>
<sequence>MNNRDTILIVDDQEINRAILSQIFIEKYQIVEAENGKVALEYIKNNKERIVAILLDIIMPEMDGMELLRILKKEELEENIPIFLITADTSQEKMREGYELGVNDIIEKPFVPFFLEKRINSIVELYKTKERLNNIVEHQAEIIEEKVKDIKILSNTMLETLALAIEFRSGETGQHVQNIRKLTFKLLRKLKQENYEECVNLTDEDIENITNASILHDIGKIAIPDAILNKPGRFTPEEFEIMKTHSARGGEIIERIPCKEKRPLFRYAYDICRHHHERWNGKGYPDGLVGKENKIWAQVVALADVYDALISKRCYKDPYERQKAVDMIVNGECGEFNPELIKAFIEIEKEL</sequence>
<reference evidence="4" key="1">
    <citation type="journal article" date="2021" name="PeerJ">
        <title>Extensive microbial diversity within the chicken gut microbiome revealed by metagenomics and culture.</title>
        <authorList>
            <person name="Gilroy R."/>
            <person name="Ravi A."/>
            <person name="Getino M."/>
            <person name="Pursley I."/>
            <person name="Horton D.L."/>
            <person name="Alikhan N.F."/>
            <person name="Baker D."/>
            <person name="Gharbi K."/>
            <person name="Hall N."/>
            <person name="Watson M."/>
            <person name="Adriaenssens E.M."/>
            <person name="Foster-Nyarko E."/>
            <person name="Jarju S."/>
            <person name="Secka A."/>
            <person name="Antonio M."/>
            <person name="Oren A."/>
            <person name="Chaudhuri R.R."/>
            <person name="La Ragione R."/>
            <person name="Hildebrand F."/>
            <person name="Pallen M.J."/>
        </authorList>
    </citation>
    <scope>NUCLEOTIDE SEQUENCE</scope>
    <source>
        <strain evidence="4">A6-441</strain>
    </source>
</reference>
<dbReference type="GO" id="GO:0000160">
    <property type="term" value="P:phosphorelay signal transduction system"/>
    <property type="evidence" value="ECO:0007669"/>
    <property type="project" value="InterPro"/>
</dbReference>
<protein>
    <submittedName>
        <fullName evidence="4">Response regulator</fullName>
    </submittedName>
</protein>
<comment type="caution">
    <text evidence="4">The sequence shown here is derived from an EMBL/GenBank/DDBJ whole genome shotgun (WGS) entry which is preliminary data.</text>
</comment>
<evidence type="ECO:0000259" key="2">
    <source>
        <dbReference type="PROSITE" id="PS50110"/>
    </source>
</evidence>
<feature type="domain" description="HD-GYP" evidence="3">
    <location>
        <begin position="150"/>
        <end position="351"/>
    </location>
</feature>
<dbReference type="EMBL" id="JAHLFN010000081">
    <property type="protein sequence ID" value="MBU3843149.1"/>
    <property type="molecule type" value="Genomic_DNA"/>
</dbReference>
<dbReference type="InterPro" id="IPR011006">
    <property type="entry name" value="CheY-like_superfamily"/>
</dbReference>
<dbReference type="PANTHER" id="PTHR45228">
    <property type="entry name" value="CYCLIC DI-GMP PHOSPHODIESTERASE TM_0186-RELATED"/>
    <property type="match status" value="1"/>
</dbReference>
<reference evidence="4" key="2">
    <citation type="submission" date="2021-04" db="EMBL/GenBank/DDBJ databases">
        <authorList>
            <person name="Gilroy R."/>
        </authorList>
    </citation>
    <scope>NUCLEOTIDE SEQUENCE</scope>
    <source>
        <strain evidence="4">A6-441</strain>
    </source>
</reference>
<evidence type="ECO:0000259" key="3">
    <source>
        <dbReference type="PROSITE" id="PS51832"/>
    </source>
</evidence>
<gene>
    <name evidence="4" type="ORF">IAA47_09265</name>
</gene>
<dbReference type="Pfam" id="PF13487">
    <property type="entry name" value="HD_5"/>
    <property type="match status" value="1"/>
</dbReference>
<dbReference type="AlphaFoldDB" id="A0A9E2L074"/>
<dbReference type="PROSITE" id="PS50110">
    <property type="entry name" value="RESPONSE_REGULATORY"/>
    <property type="match status" value="1"/>
</dbReference>
<dbReference type="SUPFAM" id="SSF109604">
    <property type="entry name" value="HD-domain/PDEase-like"/>
    <property type="match status" value="1"/>
</dbReference>
<proteinExistence type="predicted"/>
<dbReference type="InterPro" id="IPR052020">
    <property type="entry name" value="Cyclic_di-GMP/3'3'-cGAMP_PDE"/>
</dbReference>
<dbReference type="PANTHER" id="PTHR45228:SF4">
    <property type="entry name" value="LIPOPROTEIN"/>
    <property type="match status" value="1"/>
</dbReference>
<keyword evidence="1" id="KW-0597">Phosphoprotein</keyword>
<dbReference type="InterPro" id="IPR003607">
    <property type="entry name" value="HD/PDEase_dom"/>
</dbReference>
<dbReference type="Gene3D" id="1.10.3210.10">
    <property type="entry name" value="Hypothetical protein af1432"/>
    <property type="match status" value="1"/>
</dbReference>
<evidence type="ECO:0000313" key="5">
    <source>
        <dbReference type="Proteomes" id="UP000724657"/>
    </source>
</evidence>
<feature type="domain" description="Response regulatory" evidence="2">
    <location>
        <begin position="6"/>
        <end position="123"/>
    </location>
</feature>
<dbReference type="Proteomes" id="UP000724657">
    <property type="component" value="Unassembled WGS sequence"/>
</dbReference>
<evidence type="ECO:0000256" key="1">
    <source>
        <dbReference type="PROSITE-ProRule" id="PRU00169"/>
    </source>
</evidence>
<dbReference type="Pfam" id="PF00072">
    <property type="entry name" value="Response_reg"/>
    <property type="match status" value="1"/>
</dbReference>
<dbReference type="PROSITE" id="PS51832">
    <property type="entry name" value="HD_GYP"/>
    <property type="match status" value="1"/>
</dbReference>
<dbReference type="InterPro" id="IPR037522">
    <property type="entry name" value="HD_GYP_dom"/>
</dbReference>
<dbReference type="SUPFAM" id="SSF52172">
    <property type="entry name" value="CheY-like"/>
    <property type="match status" value="1"/>
</dbReference>